<evidence type="ECO:0008006" key="4">
    <source>
        <dbReference type="Google" id="ProtNLM"/>
    </source>
</evidence>
<organism evidence="2 3">
    <name type="scientific">Chenopodium quinoa</name>
    <name type="common">Quinoa</name>
    <dbReference type="NCBI Taxonomy" id="63459"/>
    <lineage>
        <taxon>Eukaryota</taxon>
        <taxon>Viridiplantae</taxon>
        <taxon>Streptophyta</taxon>
        <taxon>Embryophyta</taxon>
        <taxon>Tracheophyta</taxon>
        <taxon>Spermatophyta</taxon>
        <taxon>Magnoliopsida</taxon>
        <taxon>eudicotyledons</taxon>
        <taxon>Gunneridae</taxon>
        <taxon>Pentapetalae</taxon>
        <taxon>Caryophyllales</taxon>
        <taxon>Chenopodiaceae</taxon>
        <taxon>Chenopodioideae</taxon>
        <taxon>Atripliceae</taxon>
        <taxon>Chenopodium</taxon>
    </lineage>
</organism>
<dbReference type="OrthoDB" id="436496at2759"/>
<dbReference type="SMR" id="A0A803LDX2"/>
<feature type="region of interest" description="Disordered" evidence="1">
    <location>
        <begin position="31"/>
        <end position="56"/>
    </location>
</feature>
<name>A0A803LDX2_CHEQI</name>
<dbReference type="PANTHER" id="PTHR33600:SF3">
    <property type="entry name" value="PLASTID DIVISION PROTEIN PDV2"/>
    <property type="match status" value="1"/>
</dbReference>
<feature type="compositionally biased region" description="Polar residues" evidence="1">
    <location>
        <begin position="31"/>
        <end position="52"/>
    </location>
</feature>
<proteinExistence type="predicted"/>
<dbReference type="Gramene" id="AUR62011378-RA">
    <property type="protein sequence ID" value="AUR62011378-RA:cds"/>
    <property type="gene ID" value="AUR62011378"/>
</dbReference>
<evidence type="ECO:0000256" key="1">
    <source>
        <dbReference type="SAM" id="MobiDB-lite"/>
    </source>
</evidence>
<dbReference type="RefSeq" id="XP_021731653.1">
    <property type="nucleotide sequence ID" value="XM_021875961.1"/>
</dbReference>
<gene>
    <name evidence="2" type="primary">LOC110698517</name>
</gene>
<evidence type="ECO:0000313" key="2">
    <source>
        <dbReference type="EnsemblPlants" id="AUR62011378-RA:cds"/>
    </source>
</evidence>
<dbReference type="InterPro" id="IPR038939">
    <property type="entry name" value="PDV1/PDV2"/>
</dbReference>
<dbReference type="GO" id="GO:0010020">
    <property type="term" value="P:chloroplast fission"/>
    <property type="evidence" value="ECO:0007669"/>
    <property type="project" value="InterPro"/>
</dbReference>
<accession>A0A803LDX2</accession>
<dbReference type="Proteomes" id="UP000596660">
    <property type="component" value="Unplaced"/>
</dbReference>
<keyword evidence="3" id="KW-1185">Reference proteome</keyword>
<dbReference type="AlphaFoldDB" id="A0A803LDX2"/>
<evidence type="ECO:0000313" key="3">
    <source>
        <dbReference type="Proteomes" id="UP000596660"/>
    </source>
</evidence>
<sequence>MEMEEERIGMVLVRASELRSKIANCIHKSTNPLQSQLEGSQNNGDSSSSAQNGDEADEGTDALLNICYSFDALETQLGSLQSLRQQQQYEREAVIGEIEYSRKMLLKKLSEYKGEHSDVIQEAEAFASMKVEHDNELLLPPYQTHSPNSLVLDKNYLSRVPYSRKLAQNGLNGGSESKESHTQSKPNKLWGGFRFLVHSTAKTMLTLVGVISLLSLAGFEPKLQKKGTKLNVLSLFQQPNDQGRALGARCPPGKTAVMEDGEIRCIVKERVEIPFDHVADNPDVHYGCG</sequence>
<dbReference type="PANTHER" id="PTHR33600">
    <property type="entry name" value="PLASTID DIVISION PROTEIN PDV2"/>
    <property type="match status" value="1"/>
</dbReference>
<dbReference type="GeneID" id="110698517"/>
<dbReference type="OMA" id="GKFLVME"/>
<dbReference type="KEGG" id="cqi:110698517"/>
<protein>
    <recommendedName>
        <fullName evidence="4">Plastid division protein PDV2</fullName>
    </recommendedName>
</protein>
<dbReference type="EnsemblPlants" id="AUR62011378-RA">
    <property type="protein sequence ID" value="AUR62011378-RA:cds"/>
    <property type="gene ID" value="AUR62011378"/>
</dbReference>
<reference evidence="2" key="2">
    <citation type="submission" date="2021-03" db="UniProtKB">
        <authorList>
            <consortium name="EnsemblPlants"/>
        </authorList>
    </citation>
    <scope>IDENTIFICATION</scope>
</reference>
<reference evidence="2" key="1">
    <citation type="journal article" date="2017" name="Nature">
        <title>The genome of Chenopodium quinoa.</title>
        <authorList>
            <person name="Jarvis D.E."/>
            <person name="Ho Y.S."/>
            <person name="Lightfoot D.J."/>
            <person name="Schmoeckel S.M."/>
            <person name="Li B."/>
            <person name="Borm T.J.A."/>
            <person name="Ohyanagi H."/>
            <person name="Mineta K."/>
            <person name="Michell C.T."/>
            <person name="Saber N."/>
            <person name="Kharbatia N.M."/>
            <person name="Rupper R.R."/>
            <person name="Sharp A.R."/>
            <person name="Dally N."/>
            <person name="Boughton B.A."/>
            <person name="Woo Y.H."/>
            <person name="Gao G."/>
            <person name="Schijlen E.G.W.M."/>
            <person name="Guo X."/>
            <person name="Momin A.A."/>
            <person name="Negrao S."/>
            <person name="Al-Babili S."/>
            <person name="Gehring C."/>
            <person name="Roessner U."/>
            <person name="Jung C."/>
            <person name="Murphy K."/>
            <person name="Arold S.T."/>
            <person name="Gojobori T."/>
            <person name="van der Linden C.G."/>
            <person name="van Loo E.N."/>
            <person name="Jellen E.N."/>
            <person name="Maughan P.J."/>
            <person name="Tester M."/>
        </authorList>
    </citation>
    <scope>NUCLEOTIDE SEQUENCE [LARGE SCALE GENOMIC DNA]</scope>
    <source>
        <strain evidence="2">cv. PI 614886</strain>
    </source>
</reference>